<dbReference type="OrthoDB" id="2659952at2"/>
<gene>
    <name evidence="1" type="ORF">A8708_20320</name>
</gene>
<dbReference type="STRING" id="1850517.A8708_20320"/>
<comment type="caution">
    <text evidence="1">The sequence shown here is derived from an EMBL/GenBank/DDBJ whole genome shotgun (WGS) entry which is preliminary data.</text>
</comment>
<accession>A0A198A5N6</accession>
<reference evidence="1 2" key="1">
    <citation type="submission" date="2016-05" db="EMBL/GenBank/DDBJ databases">
        <title>Paenibacillus sp. 1ZS3-15 nov., isolated from the rhizosphere soil.</title>
        <authorList>
            <person name="Zhang X.X."/>
            <person name="Zhang J."/>
        </authorList>
    </citation>
    <scope>NUCLEOTIDE SEQUENCE [LARGE SCALE GENOMIC DNA]</scope>
    <source>
        <strain evidence="1 2">1ZS3-15</strain>
    </source>
</reference>
<keyword evidence="2" id="KW-1185">Reference proteome</keyword>
<evidence type="ECO:0000313" key="1">
    <source>
        <dbReference type="EMBL" id="OAS16366.1"/>
    </source>
</evidence>
<evidence type="ECO:0000313" key="2">
    <source>
        <dbReference type="Proteomes" id="UP000078454"/>
    </source>
</evidence>
<sequence>MNVHLNFTNKGKVVIENFNNEELIEIFSRYINTLTKKYAVDITVPAEANQNIVQDGSFKVVLSNVQCDVETFFKELGRDIKVPLKKRADGKLENVFKIQVID</sequence>
<dbReference type="Proteomes" id="UP000078454">
    <property type="component" value="Unassembled WGS sequence"/>
</dbReference>
<dbReference type="AlphaFoldDB" id="A0A198A5N6"/>
<proteinExistence type="predicted"/>
<organism evidence="1 2">
    <name type="scientific">Paenibacillus oryzisoli</name>
    <dbReference type="NCBI Taxonomy" id="1850517"/>
    <lineage>
        <taxon>Bacteria</taxon>
        <taxon>Bacillati</taxon>
        <taxon>Bacillota</taxon>
        <taxon>Bacilli</taxon>
        <taxon>Bacillales</taxon>
        <taxon>Paenibacillaceae</taxon>
        <taxon>Paenibacillus</taxon>
    </lineage>
</organism>
<dbReference type="EMBL" id="LYPB01000076">
    <property type="protein sequence ID" value="OAS16366.1"/>
    <property type="molecule type" value="Genomic_DNA"/>
</dbReference>
<name>A0A198A5N6_9BACL</name>
<protein>
    <submittedName>
        <fullName evidence="1">Uncharacterized protein</fullName>
    </submittedName>
</protein>
<dbReference type="RefSeq" id="WP_056621264.1">
    <property type="nucleotide sequence ID" value="NZ_LYPB01000076.1"/>
</dbReference>